<dbReference type="GO" id="GO:0016020">
    <property type="term" value="C:membrane"/>
    <property type="evidence" value="ECO:0007669"/>
    <property type="project" value="UniProtKB-SubCell"/>
</dbReference>
<dbReference type="PANTHER" id="PTHR23504">
    <property type="entry name" value="MAJOR FACILITATOR SUPERFAMILY DOMAIN-CONTAINING PROTEIN 10"/>
    <property type="match status" value="1"/>
</dbReference>
<comment type="subcellular location">
    <subcellularLocation>
        <location evidence="1">Membrane</location>
        <topology evidence="1">Multi-pass membrane protein</topology>
    </subcellularLocation>
</comment>
<dbReference type="Pfam" id="PF07690">
    <property type="entry name" value="MFS_1"/>
    <property type="match status" value="1"/>
</dbReference>
<feature type="transmembrane region" description="Helical" evidence="7">
    <location>
        <begin position="95"/>
        <end position="120"/>
    </location>
</feature>
<proteinExistence type="predicted"/>
<dbReference type="PANTHER" id="PTHR23504:SF15">
    <property type="entry name" value="MAJOR FACILITATOR SUPERFAMILY (MFS) PROFILE DOMAIN-CONTAINING PROTEIN"/>
    <property type="match status" value="1"/>
</dbReference>
<reference evidence="8 9" key="1">
    <citation type="journal article" date="2016" name="Mol. Biol. Evol.">
        <title>Comparative Genomics of Early-Diverging Mushroom-Forming Fungi Provides Insights into the Origins of Lignocellulose Decay Capabilities.</title>
        <authorList>
            <person name="Nagy L.G."/>
            <person name="Riley R."/>
            <person name="Tritt A."/>
            <person name="Adam C."/>
            <person name="Daum C."/>
            <person name="Floudas D."/>
            <person name="Sun H."/>
            <person name="Yadav J.S."/>
            <person name="Pangilinan J."/>
            <person name="Larsson K.H."/>
            <person name="Matsuura K."/>
            <person name="Barry K."/>
            <person name="Labutti K."/>
            <person name="Kuo R."/>
            <person name="Ohm R.A."/>
            <person name="Bhattacharya S.S."/>
            <person name="Shirouzu T."/>
            <person name="Yoshinaga Y."/>
            <person name="Martin F.M."/>
            <person name="Grigoriev I.V."/>
            <person name="Hibbett D.S."/>
        </authorList>
    </citation>
    <scope>NUCLEOTIDE SEQUENCE [LARGE SCALE GENOMIC DNA]</scope>
    <source>
        <strain evidence="8 9">CBS 109695</strain>
    </source>
</reference>
<feature type="transmembrane region" description="Helical" evidence="7">
    <location>
        <begin position="25"/>
        <end position="47"/>
    </location>
</feature>
<evidence type="ECO:0000256" key="6">
    <source>
        <dbReference type="SAM" id="MobiDB-lite"/>
    </source>
</evidence>
<accession>A0A167UX83</accession>
<evidence type="ECO:0000256" key="5">
    <source>
        <dbReference type="ARBA" id="ARBA00023136"/>
    </source>
</evidence>
<evidence type="ECO:0000256" key="7">
    <source>
        <dbReference type="SAM" id="Phobius"/>
    </source>
</evidence>
<evidence type="ECO:0000256" key="4">
    <source>
        <dbReference type="ARBA" id="ARBA00022989"/>
    </source>
</evidence>
<dbReference type="Gene3D" id="1.20.1250.20">
    <property type="entry name" value="MFS general substrate transporter like domains"/>
    <property type="match status" value="1"/>
</dbReference>
<sequence>MNFCHDLAHSVSTLGEIVFLRQHPYALPCFTAALVPLAGFVFTTLFFKETLPSTIAGKKRQAPEGASPDDEVAQPPSALESQGALPLRALMTRHILVLLLNSAFVGGTEAACGVLLTLMYPTEIEYGGLGLSSYTIGVIMSFIGIMLGVSSLIIYPWLMARYSAKQVYRVCYAGYLASPILFSLMNFIARRRGAVDTPVWVLIGLQLLTGSVSVHAFGTMSVLLSQVTHGELMGAINGLVQTVACSIRMFAPLVTSALFSLSQEKNVLGGTMVYLLLELFIISHCGH</sequence>
<gene>
    <name evidence="8" type="ORF">FIBSPDRAFT_968162</name>
</gene>
<name>A0A167UX83_9AGAM</name>
<feature type="transmembrane region" description="Helical" evidence="7">
    <location>
        <begin position="170"/>
        <end position="188"/>
    </location>
</feature>
<keyword evidence="5 7" id="KW-0472">Membrane</keyword>
<evidence type="ECO:0000256" key="2">
    <source>
        <dbReference type="ARBA" id="ARBA00022448"/>
    </source>
</evidence>
<dbReference type="SUPFAM" id="SSF103473">
    <property type="entry name" value="MFS general substrate transporter"/>
    <property type="match status" value="1"/>
</dbReference>
<keyword evidence="2" id="KW-0813">Transport</keyword>
<dbReference type="AlphaFoldDB" id="A0A167UX83"/>
<evidence type="ECO:0008006" key="10">
    <source>
        <dbReference type="Google" id="ProtNLM"/>
    </source>
</evidence>
<protein>
    <recommendedName>
        <fullName evidence="10">MFS general substrate transporter</fullName>
    </recommendedName>
</protein>
<evidence type="ECO:0000256" key="3">
    <source>
        <dbReference type="ARBA" id="ARBA00022692"/>
    </source>
</evidence>
<dbReference type="GO" id="GO:0022857">
    <property type="term" value="F:transmembrane transporter activity"/>
    <property type="evidence" value="ECO:0007669"/>
    <property type="project" value="InterPro"/>
</dbReference>
<feature type="transmembrane region" description="Helical" evidence="7">
    <location>
        <begin position="200"/>
        <end position="224"/>
    </location>
</feature>
<keyword evidence="3 7" id="KW-0812">Transmembrane</keyword>
<organism evidence="8 9">
    <name type="scientific">Athelia psychrophila</name>
    <dbReference type="NCBI Taxonomy" id="1759441"/>
    <lineage>
        <taxon>Eukaryota</taxon>
        <taxon>Fungi</taxon>
        <taxon>Dikarya</taxon>
        <taxon>Basidiomycota</taxon>
        <taxon>Agaricomycotina</taxon>
        <taxon>Agaricomycetes</taxon>
        <taxon>Agaricomycetidae</taxon>
        <taxon>Atheliales</taxon>
        <taxon>Atheliaceae</taxon>
        <taxon>Athelia</taxon>
    </lineage>
</organism>
<feature type="transmembrane region" description="Helical" evidence="7">
    <location>
        <begin position="132"/>
        <end position="158"/>
    </location>
</feature>
<dbReference type="OrthoDB" id="419616at2759"/>
<evidence type="ECO:0000313" key="9">
    <source>
        <dbReference type="Proteomes" id="UP000076532"/>
    </source>
</evidence>
<dbReference type="Proteomes" id="UP000076532">
    <property type="component" value="Unassembled WGS sequence"/>
</dbReference>
<keyword evidence="9" id="KW-1185">Reference proteome</keyword>
<dbReference type="InterPro" id="IPR036259">
    <property type="entry name" value="MFS_trans_sf"/>
</dbReference>
<dbReference type="EMBL" id="KV417925">
    <property type="protein sequence ID" value="KZP04403.1"/>
    <property type="molecule type" value="Genomic_DNA"/>
</dbReference>
<feature type="region of interest" description="Disordered" evidence="6">
    <location>
        <begin position="58"/>
        <end position="77"/>
    </location>
</feature>
<evidence type="ECO:0000313" key="8">
    <source>
        <dbReference type="EMBL" id="KZP04403.1"/>
    </source>
</evidence>
<dbReference type="InterPro" id="IPR011701">
    <property type="entry name" value="MFS"/>
</dbReference>
<evidence type="ECO:0000256" key="1">
    <source>
        <dbReference type="ARBA" id="ARBA00004141"/>
    </source>
</evidence>
<keyword evidence="4 7" id="KW-1133">Transmembrane helix</keyword>